<dbReference type="AlphaFoldDB" id="A0A6C0I319"/>
<sequence length="137" mass="15347">MILLLEYYNIGDLIDINGTLGYVQEFNLLVTSLRDSNGVLINIPNNTIVTGVLTNYNKNKNLSAHFFINVSNYDQATDIKELCEKNQTVIEGKSTYATNKDEIKVVVNDMSKEGTLLKVKIPIESKNFIAAKEEARS</sequence>
<accession>A0A6C0I319</accession>
<dbReference type="SUPFAM" id="SSF50182">
    <property type="entry name" value="Sm-like ribonucleoproteins"/>
    <property type="match status" value="1"/>
</dbReference>
<protein>
    <recommendedName>
        <fullName evidence="5">Mechanosensitive ion channel MscS domain-containing protein</fullName>
    </recommendedName>
</protein>
<dbReference type="GO" id="GO:0008381">
    <property type="term" value="F:mechanosensitive monoatomic ion channel activity"/>
    <property type="evidence" value="ECO:0007669"/>
    <property type="project" value="InterPro"/>
</dbReference>
<dbReference type="Pfam" id="PF00924">
    <property type="entry name" value="MS_channel_2nd"/>
    <property type="match status" value="1"/>
</dbReference>
<evidence type="ECO:0000259" key="5">
    <source>
        <dbReference type="Pfam" id="PF00924"/>
    </source>
</evidence>
<dbReference type="InterPro" id="IPR045275">
    <property type="entry name" value="MscS_archaea/bacteria_type"/>
</dbReference>
<dbReference type="GO" id="GO:0016020">
    <property type="term" value="C:membrane"/>
    <property type="evidence" value="ECO:0007669"/>
    <property type="project" value="UniProtKB-SubCell"/>
</dbReference>
<proteinExistence type="predicted"/>
<dbReference type="Gene3D" id="2.30.30.60">
    <property type="match status" value="1"/>
</dbReference>
<dbReference type="InterPro" id="IPR006685">
    <property type="entry name" value="MscS_channel_2nd"/>
</dbReference>
<evidence type="ECO:0000256" key="3">
    <source>
        <dbReference type="ARBA" id="ARBA00022989"/>
    </source>
</evidence>
<name>A0A6C0I319_9ZZZZ</name>
<dbReference type="PANTHER" id="PTHR30221">
    <property type="entry name" value="SMALL-CONDUCTANCE MECHANOSENSITIVE CHANNEL"/>
    <property type="match status" value="1"/>
</dbReference>
<dbReference type="InterPro" id="IPR023408">
    <property type="entry name" value="MscS_beta-dom_sf"/>
</dbReference>
<organism evidence="6">
    <name type="scientific">viral metagenome</name>
    <dbReference type="NCBI Taxonomy" id="1070528"/>
    <lineage>
        <taxon>unclassified sequences</taxon>
        <taxon>metagenomes</taxon>
        <taxon>organismal metagenomes</taxon>
    </lineage>
</organism>
<keyword evidence="4" id="KW-0472">Membrane</keyword>
<evidence type="ECO:0000256" key="1">
    <source>
        <dbReference type="ARBA" id="ARBA00004370"/>
    </source>
</evidence>
<feature type="domain" description="Mechanosensitive ion channel MscS" evidence="5">
    <location>
        <begin position="2"/>
        <end position="58"/>
    </location>
</feature>
<evidence type="ECO:0000313" key="6">
    <source>
        <dbReference type="EMBL" id="QHT87172.1"/>
    </source>
</evidence>
<dbReference type="InterPro" id="IPR010920">
    <property type="entry name" value="LSM_dom_sf"/>
</dbReference>
<evidence type="ECO:0000256" key="4">
    <source>
        <dbReference type="ARBA" id="ARBA00023136"/>
    </source>
</evidence>
<keyword evidence="2" id="KW-0812">Transmembrane</keyword>
<keyword evidence="3" id="KW-1133">Transmembrane helix</keyword>
<dbReference type="PANTHER" id="PTHR30221:SF8">
    <property type="entry name" value="SMALL-CONDUCTANCE MECHANOSENSITIVE CHANNEL"/>
    <property type="match status" value="1"/>
</dbReference>
<dbReference type="EMBL" id="MN740084">
    <property type="protein sequence ID" value="QHT87172.1"/>
    <property type="molecule type" value="Genomic_DNA"/>
</dbReference>
<evidence type="ECO:0000256" key="2">
    <source>
        <dbReference type="ARBA" id="ARBA00022692"/>
    </source>
</evidence>
<reference evidence="6" key="1">
    <citation type="journal article" date="2020" name="Nature">
        <title>Giant virus diversity and host interactions through global metagenomics.</title>
        <authorList>
            <person name="Schulz F."/>
            <person name="Roux S."/>
            <person name="Paez-Espino D."/>
            <person name="Jungbluth S."/>
            <person name="Walsh D.A."/>
            <person name="Denef V.J."/>
            <person name="McMahon K.D."/>
            <person name="Konstantinidis K.T."/>
            <person name="Eloe-Fadrosh E.A."/>
            <person name="Kyrpides N.C."/>
            <person name="Woyke T."/>
        </authorList>
    </citation>
    <scope>NUCLEOTIDE SEQUENCE</scope>
    <source>
        <strain evidence="6">GVMAG-M-3300023184-190</strain>
    </source>
</reference>
<comment type="subcellular location">
    <subcellularLocation>
        <location evidence="1">Membrane</location>
    </subcellularLocation>
</comment>